<evidence type="ECO:0000313" key="1">
    <source>
        <dbReference type="EMBL" id="AOZ05961.1"/>
    </source>
</evidence>
<dbReference type="Pfam" id="PF05354">
    <property type="entry name" value="Phage_attach"/>
    <property type="match status" value="1"/>
</dbReference>
<organism evidence="1 2">
    <name type="scientific">Cupriavidus malaysiensis</name>
    <dbReference type="NCBI Taxonomy" id="367825"/>
    <lineage>
        <taxon>Bacteria</taxon>
        <taxon>Pseudomonadati</taxon>
        <taxon>Pseudomonadota</taxon>
        <taxon>Betaproteobacteria</taxon>
        <taxon>Burkholderiales</taxon>
        <taxon>Burkholderiaceae</taxon>
        <taxon>Cupriavidus</taxon>
    </lineage>
</organism>
<gene>
    <name evidence="1" type="ORF">BKK80_09065</name>
</gene>
<sequence>MTALEPGRFWDAFARAGFLKPAVFHLRARAGRPARDVPLPVDRIALAAAAFDGVAQGEQVRLEYPVELLPDLALDDHVTVNDRRYRVASHPEPLSDGDYALVELGAPR</sequence>
<dbReference type="Proteomes" id="UP000177515">
    <property type="component" value="Chromosome 1"/>
</dbReference>
<accession>A0ABN4TMW0</accession>
<name>A0ABN4TMW0_9BURK</name>
<protein>
    <submittedName>
        <fullName evidence="1">Uncharacterized protein</fullName>
    </submittedName>
</protein>
<evidence type="ECO:0000313" key="2">
    <source>
        <dbReference type="Proteomes" id="UP000177515"/>
    </source>
</evidence>
<reference evidence="1 2" key="1">
    <citation type="submission" date="2016-10" db="EMBL/GenBank/DDBJ databases">
        <title>Complete genome sequences of three Cupriavidus strains isolated from various Malaysian environments.</title>
        <authorList>
            <person name="Abdullah A.A.-A."/>
            <person name="Shafie N.A.H."/>
            <person name="Lau N.S."/>
        </authorList>
    </citation>
    <scope>NUCLEOTIDE SEQUENCE [LARGE SCALE GENOMIC DNA]</scope>
    <source>
        <strain evidence="1 2">USMAA1020</strain>
    </source>
</reference>
<dbReference type="InterPro" id="IPR008018">
    <property type="entry name" value="Phage_tail_attach_FII"/>
</dbReference>
<dbReference type="EMBL" id="CP017754">
    <property type="protein sequence ID" value="AOZ05961.1"/>
    <property type="molecule type" value="Genomic_DNA"/>
</dbReference>
<dbReference type="RefSeq" id="WP_071069136.1">
    <property type="nucleotide sequence ID" value="NZ_CP017754.1"/>
</dbReference>
<proteinExistence type="predicted"/>
<keyword evidence="2" id="KW-1185">Reference proteome</keyword>